<accession>A0A1M4W490</accession>
<keyword evidence="3 9" id="KW-0479">Metal-binding</keyword>
<dbReference type="PANTHER" id="PTHR42946">
    <property type="entry name" value="PHOSPHOHEXOSE MUTASE"/>
    <property type="match status" value="1"/>
</dbReference>
<dbReference type="FunFam" id="3.30.310.50:FF:000001">
    <property type="entry name" value="Phosphoglucosamine mutase"/>
    <property type="match status" value="1"/>
</dbReference>
<dbReference type="NCBIfam" id="TIGR01455">
    <property type="entry name" value="glmM"/>
    <property type="match status" value="1"/>
</dbReference>
<dbReference type="FunFam" id="3.40.120.10:FF:000001">
    <property type="entry name" value="Phosphoglucosamine mutase"/>
    <property type="match status" value="1"/>
</dbReference>
<evidence type="ECO:0000256" key="10">
    <source>
        <dbReference type="RuleBase" id="RU004326"/>
    </source>
</evidence>
<dbReference type="InterPro" id="IPR036900">
    <property type="entry name" value="A-D-PHexomutase_C_sf"/>
</dbReference>
<proteinExistence type="inferred from homology"/>
<dbReference type="GO" id="GO:0005829">
    <property type="term" value="C:cytosol"/>
    <property type="evidence" value="ECO:0007669"/>
    <property type="project" value="TreeGrafter"/>
</dbReference>
<feature type="binding site" evidence="9">
    <location>
        <position position="241"/>
    </location>
    <ligand>
        <name>Mg(2+)</name>
        <dbReference type="ChEBI" id="CHEBI:18420"/>
    </ligand>
</feature>
<dbReference type="InterPro" id="IPR016055">
    <property type="entry name" value="A-D-PHexomutase_a/b/a-I/II/III"/>
</dbReference>
<dbReference type="Gene3D" id="3.30.310.50">
    <property type="entry name" value="Alpha-D-phosphohexomutase, C-terminal domain"/>
    <property type="match status" value="1"/>
</dbReference>
<evidence type="ECO:0000313" key="16">
    <source>
        <dbReference type="EMBL" id="SHE76114.1"/>
    </source>
</evidence>
<dbReference type="InterPro" id="IPR005844">
    <property type="entry name" value="A-D-PHexomutase_a/b/a-I"/>
</dbReference>
<dbReference type="EMBL" id="FQTY01000006">
    <property type="protein sequence ID" value="SHE76114.1"/>
    <property type="molecule type" value="Genomic_DNA"/>
</dbReference>
<dbReference type="Proteomes" id="UP000184114">
    <property type="component" value="Unassembled WGS sequence"/>
</dbReference>
<dbReference type="GO" id="GO:0006048">
    <property type="term" value="P:UDP-N-acetylglucosamine biosynthetic process"/>
    <property type="evidence" value="ECO:0007669"/>
    <property type="project" value="TreeGrafter"/>
</dbReference>
<dbReference type="Pfam" id="PF00408">
    <property type="entry name" value="PGM_PMM_IV"/>
    <property type="match status" value="1"/>
</dbReference>
<organism evidence="16 17">
    <name type="scientific">Tissierella praeacuta DSM 18095</name>
    <dbReference type="NCBI Taxonomy" id="1123404"/>
    <lineage>
        <taxon>Bacteria</taxon>
        <taxon>Bacillati</taxon>
        <taxon>Bacillota</taxon>
        <taxon>Tissierellia</taxon>
        <taxon>Tissierellales</taxon>
        <taxon>Tissierellaceae</taxon>
        <taxon>Tissierella</taxon>
    </lineage>
</organism>
<dbReference type="PRINTS" id="PR00509">
    <property type="entry name" value="PGMPMM"/>
</dbReference>
<evidence type="ECO:0000256" key="5">
    <source>
        <dbReference type="ARBA" id="ARBA00023235"/>
    </source>
</evidence>
<evidence type="ECO:0000256" key="7">
    <source>
        <dbReference type="ARBA" id="ARBA00066330"/>
    </source>
</evidence>
<dbReference type="GO" id="GO:0009252">
    <property type="term" value="P:peptidoglycan biosynthetic process"/>
    <property type="evidence" value="ECO:0007669"/>
    <property type="project" value="TreeGrafter"/>
</dbReference>
<evidence type="ECO:0000256" key="4">
    <source>
        <dbReference type="ARBA" id="ARBA00022842"/>
    </source>
</evidence>
<evidence type="ECO:0000259" key="12">
    <source>
        <dbReference type="Pfam" id="PF00408"/>
    </source>
</evidence>
<evidence type="ECO:0000256" key="11">
    <source>
        <dbReference type="RuleBase" id="RU004327"/>
    </source>
</evidence>
<dbReference type="NCBIfam" id="NF008139">
    <property type="entry name" value="PRK10887.1"/>
    <property type="match status" value="1"/>
</dbReference>
<feature type="domain" description="Alpha-D-phosphohexomutase alpha/beta/alpha" evidence="14">
    <location>
        <begin position="156"/>
        <end position="252"/>
    </location>
</feature>
<dbReference type="InterPro" id="IPR018247">
    <property type="entry name" value="EF_Hand_1_Ca_BS"/>
</dbReference>
<dbReference type="CDD" id="cd05802">
    <property type="entry name" value="GlmM"/>
    <property type="match status" value="1"/>
</dbReference>
<dbReference type="InterPro" id="IPR050060">
    <property type="entry name" value="Phosphoglucosamine_mutase"/>
</dbReference>
<keyword evidence="5 9" id="KW-0413">Isomerase</keyword>
<dbReference type="Pfam" id="PF02878">
    <property type="entry name" value="PGM_PMM_I"/>
    <property type="match status" value="1"/>
</dbReference>
<dbReference type="GO" id="GO:0008966">
    <property type="term" value="F:phosphoglucosamine mutase activity"/>
    <property type="evidence" value="ECO:0007669"/>
    <property type="project" value="UniProtKB-UniRule"/>
</dbReference>
<dbReference type="STRING" id="1123404.SAMN02745784_01718"/>
<dbReference type="Gene3D" id="3.40.120.10">
    <property type="entry name" value="Alpha-D-Glucose-1,6-Bisphosphate, subunit A, domain 3"/>
    <property type="match status" value="3"/>
</dbReference>
<evidence type="ECO:0000256" key="9">
    <source>
        <dbReference type="HAMAP-Rule" id="MF_01554"/>
    </source>
</evidence>
<reference evidence="17" key="1">
    <citation type="submission" date="2016-11" db="EMBL/GenBank/DDBJ databases">
        <authorList>
            <person name="Varghese N."/>
            <person name="Submissions S."/>
        </authorList>
    </citation>
    <scope>NUCLEOTIDE SEQUENCE [LARGE SCALE GENOMIC DNA]</scope>
    <source>
        <strain evidence="17">DSM 18095</strain>
    </source>
</reference>
<name>A0A1M4W490_9FIRM</name>
<dbReference type="InterPro" id="IPR006352">
    <property type="entry name" value="GlmM_bact"/>
</dbReference>
<sequence length="450" mass="49297">MGKLFGTDGIRGIANKELTPELAFQIGRAGAYILSKGNYGKIIVGKDTRASGDMLEAAITAGICSMGLNVISVGIIPTPAVAYLTRKYEAIAGVVISASHNPGEYNGIKFFNNQGFKLPDEIEEKIEDIILNKKELDIRPIGEKIGKVILDKNGSEDYINYLTSTANIDLTGMKIAMDCGHGALYKIAPETIKRLGGEVIVINTEPTGMNINADCGSTNPKMIQELVLKEKADIGISFDGDGDRIIAVDELGNIIDGDHILAICGLYLHKQKKLKNNTVVGTIMTNMGLDVFLRKEGINIVKTTVGDRYILEEMVKSDYVLGGEQSGHIIFLDYNTTGDGLATGLHLLEVMRASEKPMSELNNLMTNFPQVLVNAKVKNELKYKYMENQEIMEEIKRVEEIFHGQGRVVIRPSGTEPLVRVMIEAKEDIGLFKIASNLAKFIEERIGINS</sequence>
<evidence type="ECO:0000259" key="13">
    <source>
        <dbReference type="Pfam" id="PF02878"/>
    </source>
</evidence>
<dbReference type="HAMAP" id="MF_01554_B">
    <property type="entry name" value="GlmM_B"/>
    <property type="match status" value="1"/>
</dbReference>
<gene>
    <name evidence="9" type="primary">glmM</name>
    <name evidence="16" type="ORF">SAMN02745784_01718</name>
</gene>
<dbReference type="InterPro" id="IPR005846">
    <property type="entry name" value="A-D-PHexomutase_a/b/a-III"/>
</dbReference>
<comment type="catalytic activity">
    <reaction evidence="6 9 11">
        <text>alpha-D-glucosamine 1-phosphate = D-glucosamine 6-phosphate</text>
        <dbReference type="Rhea" id="RHEA:23424"/>
        <dbReference type="ChEBI" id="CHEBI:58516"/>
        <dbReference type="ChEBI" id="CHEBI:58725"/>
        <dbReference type="EC" id="5.4.2.10"/>
    </reaction>
</comment>
<feature type="domain" description="Alpha-D-phosphohexomutase alpha/beta/alpha" evidence="15">
    <location>
        <begin position="256"/>
        <end position="367"/>
    </location>
</feature>
<feature type="modified residue" description="Phosphoserine" evidence="9">
    <location>
        <position position="99"/>
    </location>
</feature>
<dbReference type="EC" id="5.4.2.10" evidence="7 9"/>
<dbReference type="GO" id="GO:0000287">
    <property type="term" value="F:magnesium ion binding"/>
    <property type="evidence" value="ECO:0007669"/>
    <property type="project" value="UniProtKB-UniRule"/>
</dbReference>
<feature type="binding site" evidence="9">
    <location>
        <position position="243"/>
    </location>
    <ligand>
        <name>Mg(2+)</name>
        <dbReference type="ChEBI" id="CHEBI:18420"/>
    </ligand>
</feature>
<dbReference type="SUPFAM" id="SSF55957">
    <property type="entry name" value="Phosphoglucomutase, C-terminal domain"/>
    <property type="match status" value="1"/>
</dbReference>
<evidence type="ECO:0000256" key="8">
    <source>
        <dbReference type="ARBA" id="ARBA00068193"/>
    </source>
</evidence>
<comment type="function">
    <text evidence="9 11">Catalyzes the conversion of glucosamine-6-phosphate to glucosamine-1-phosphate.</text>
</comment>
<feature type="binding site" description="via phosphate group" evidence="9">
    <location>
        <position position="99"/>
    </location>
    <ligand>
        <name>Mg(2+)</name>
        <dbReference type="ChEBI" id="CHEBI:18420"/>
    </ligand>
</feature>
<dbReference type="GO" id="GO:0004615">
    <property type="term" value="F:phosphomannomutase activity"/>
    <property type="evidence" value="ECO:0007669"/>
    <property type="project" value="TreeGrafter"/>
</dbReference>
<dbReference type="RefSeq" id="WP_072975435.1">
    <property type="nucleotide sequence ID" value="NZ_FQTY01000006.1"/>
</dbReference>
<dbReference type="InterPro" id="IPR005845">
    <property type="entry name" value="A-D-PHexomutase_a/b/a-II"/>
</dbReference>
<dbReference type="SUPFAM" id="SSF53738">
    <property type="entry name" value="Phosphoglucomutase, first 3 domains"/>
    <property type="match status" value="3"/>
</dbReference>
<dbReference type="AlphaFoldDB" id="A0A1M4W490"/>
<keyword evidence="2 9" id="KW-0597">Phosphoprotein</keyword>
<protein>
    <recommendedName>
        <fullName evidence="8 9">Phosphoglucosamine mutase</fullName>
        <ecNumber evidence="7 9">5.4.2.10</ecNumber>
    </recommendedName>
</protein>
<evidence type="ECO:0000256" key="1">
    <source>
        <dbReference type="ARBA" id="ARBA00010231"/>
    </source>
</evidence>
<dbReference type="PROSITE" id="PS00710">
    <property type="entry name" value="PGM_PMM"/>
    <property type="match status" value="1"/>
</dbReference>
<evidence type="ECO:0000259" key="14">
    <source>
        <dbReference type="Pfam" id="PF02879"/>
    </source>
</evidence>
<evidence type="ECO:0000256" key="6">
    <source>
        <dbReference type="ARBA" id="ARBA00050364"/>
    </source>
</evidence>
<dbReference type="Pfam" id="PF02879">
    <property type="entry name" value="PGM_PMM_II"/>
    <property type="match status" value="1"/>
</dbReference>
<dbReference type="GeneID" id="90994309"/>
<evidence type="ECO:0000256" key="2">
    <source>
        <dbReference type="ARBA" id="ARBA00022553"/>
    </source>
</evidence>
<dbReference type="GO" id="GO:0005975">
    <property type="term" value="P:carbohydrate metabolic process"/>
    <property type="evidence" value="ECO:0007669"/>
    <property type="project" value="InterPro"/>
</dbReference>
<comment type="cofactor">
    <cofactor evidence="9">
        <name>Mg(2+)</name>
        <dbReference type="ChEBI" id="CHEBI:18420"/>
    </cofactor>
    <text evidence="9">Binds 1 Mg(2+) ion per subunit.</text>
</comment>
<keyword evidence="17" id="KW-1185">Reference proteome</keyword>
<comment type="similarity">
    <text evidence="1 9 10">Belongs to the phosphohexose mutase family.</text>
</comment>
<evidence type="ECO:0000313" key="17">
    <source>
        <dbReference type="Proteomes" id="UP000184114"/>
    </source>
</evidence>
<keyword evidence="4 9" id="KW-0460">Magnesium</keyword>
<dbReference type="FunFam" id="3.40.120.10:FF:000002">
    <property type="entry name" value="Phosphoglucosamine mutase"/>
    <property type="match status" value="1"/>
</dbReference>
<dbReference type="PANTHER" id="PTHR42946:SF1">
    <property type="entry name" value="PHOSPHOGLUCOMUTASE (ALPHA-D-GLUCOSE-1,6-BISPHOSPHATE-DEPENDENT)"/>
    <property type="match status" value="1"/>
</dbReference>
<dbReference type="Pfam" id="PF02880">
    <property type="entry name" value="PGM_PMM_III"/>
    <property type="match status" value="1"/>
</dbReference>
<evidence type="ECO:0000256" key="3">
    <source>
        <dbReference type="ARBA" id="ARBA00022723"/>
    </source>
</evidence>
<feature type="active site" description="Phosphoserine intermediate" evidence="9">
    <location>
        <position position="99"/>
    </location>
</feature>
<dbReference type="InterPro" id="IPR016066">
    <property type="entry name" value="A-D-PHexomutase_CS"/>
</dbReference>
<feature type="domain" description="Alpha-D-phosphohexomutase alpha/beta/alpha" evidence="13">
    <location>
        <begin position="3"/>
        <end position="135"/>
    </location>
</feature>
<evidence type="ECO:0000259" key="15">
    <source>
        <dbReference type="Pfam" id="PF02880"/>
    </source>
</evidence>
<feature type="domain" description="Alpha-D-phosphohexomutase C-terminal" evidence="12">
    <location>
        <begin position="372"/>
        <end position="428"/>
    </location>
</feature>
<dbReference type="InterPro" id="IPR005843">
    <property type="entry name" value="A-D-PHexomutase_C"/>
</dbReference>
<comment type="PTM">
    <text evidence="9">Activated by phosphorylation.</text>
</comment>
<dbReference type="InterPro" id="IPR005841">
    <property type="entry name" value="Alpha-D-phosphohexomutase_SF"/>
</dbReference>
<feature type="binding site" evidence="9">
    <location>
        <position position="239"/>
    </location>
    <ligand>
        <name>Mg(2+)</name>
        <dbReference type="ChEBI" id="CHEBI:18420"/>
    </ligand>
</feature>
<dbReference type="PROSITE" id="PS00018">
    <property type="entry name" value="EF_HAND_1"/>
    <property type="match status" value="1"/>
</dbReference>